<accession>A0A6F8XRB1</accession>
<evidence type="ECO:0000313" key="3">
    <source>
        <dbReference type="Proteomes" id="UP000502508"/>
    </source>
</evidence>
<reference evidence="2 3" key="1">
    <citation type="submission" date="2020-03" db="EMBL/GenBank/DDBJ databases">
        <title>Whole genome shotgun sequence of Phytohabitans flavus NBRC 107702.</title>
        <authorList>
            <person name="Komaki H."/>
            <person name="Tamura T."/>
        </authorList>
    </citation>
    <scope>NUCLEOTIDE SEQUENCE [LARGE SCALE GENOMIC DNA]</scope>
    <source>
        <strain evidence="2 3">NBRC 107702</strain>
    </source>
</reference>
<dbReference type="EMBL" id="AP022870">
    <property type="protein sequence ID" value="BCB76382.1"/>
    <property type="molecule type" value="Genomic_DNA"/>
</dbReference>
<dbReference type="SUPFAM" id="SSF160719">
    <property type="entry name" value="gpW/gp25-like"/>
    <property type="match status" value="1"/>
</dbReference>
<protein>
    <recommendedName>
        <fullName evidence="1">IraD/Gp25-like domain-containing protein</fullName>
    </recommendedName>
</protein>
<keyword evidence="3" id="KW-1185">Reference proteome</keyword>
<proteinExistence type="predicted"/>
<organism evidence="2 3">
    <name type="scientific">Phytohabitans flavus</name>
    <dbReference type="NCBI Taxonomy" id="1076124"/>
    <lineage>
        <taxon>Bacteria</taxon>
        <taxon>Bacillati</taxon>
        <taxon>Actinomycetota</taxon>
        <taxon>Actinomycetes</taxon>
        <taxon>Micromonosporales</taxon>
        <taxon>Micromonosporaceae</taxon>
    </lineage>
</organism>
<name>A0A6F8XRB1_9ACTN</name>
<evidence type="ECO:0000313" key="2">
    <source>
        <dbReference type="EMBL" id="BCB76382.1"/>
    </source>
</evidence>
<feature type="domain" description="IraD/Gp25-like" evidence="1">
    <location>
        <begin position="29"/>
        <end position="116"/>
    </location>
</feature>
<dbReference type="RefSeq" id="WP_173036454.1">
    <property type="nucleotide sequence ID" value="NZ_AP022870.1"/>
</dbReference>
<dbReference type="KEGG" id="pfla:Pflav_027920"/>
<dbReference type="Pfam" id="PF04965">
    <property type="entry name" value="GPW_gp25"/>
    <property type="match status" value="1"/>
</dbReference>
<dbReference type="InterPro" id="IPR007048">
    <property type="entry name" value="IraD/Gp25-like"/>
</dbReference>
<dbReference type="Gene3D" id="3.10.450.40">
    <property type="match status" value="1"/>
</dbReference>
<dbReference type="Proteomes" id="UP000502508">
    <property type="component" value="Chromosome"/>
</dbReference>
<sequence>MRRDDFIGSGWAFPAAITRTGSVRLVTGVEELDASIRMILSTVPGERVMRPDFGCAIWELLFAPINAGTLGLIEQAVREALDRWEPRIALESVIATGDQENGQVSITIGYRIRATNDVRNLVFPFYTIPFEEPAP</sequence>
<reference evidence="2 3" key="2">
    <citation type="submission" date="2020-03" db="EMBL/GenBank/DDBJ databases">
        <authorList>
            <person name="Ichikawa N."/>
            <person name="Kimura A."/>
            <person name="Kitahashi Y."/>
            <person name="Uohara A."/>
        </authorList>
    </citation>
    <scope>NUCLEOTIDE SEQUENCE [LARGE SCALE GENOMIC DNA]</scope>
    <source>
        <strain evidence="2 3">NBRC 107702</strain>
    </source>
</reference>
<gene>
    <name evidence="2" type="ORF">Pflav_027920</name>
</gene>
<dbReference type="AlphaFoldDB" id="A0A6F8XRB1"/>
<evidence type="ECO:0000259" key="1">
    <source>
        <dbReference type="Pfam" id="PF04965"/>
    </source>
</evidence>